<dbReference type="GO" id="GO:0047617">
    <property type="term" value="F:fatty acyl-CoA hydrolase activity"/>
    <property type="evidence" value="ECO:0007669"/>
    <property type="project" value="InterPro"/>
</dbReference>
<protein>
    <submittedName>
        <fullName evidence="4">Uncharacterized domain 1-containing protein</fullName>
    </submittedName>
</protein>
<evidence type="ECO:0000256" key="2">
    <source>
        <dbReference type="ARBA" id="ARBA00022801"/>
    </source>
</evidence>
<dbReference type="OrthoDB" id="9813282at2"/>
<dbReference type="CDD" id="cd03443">
    <property type="entry name" value="PaaI_thioesterase"/>
    <property type="match status" value="1"/>
</dbReference>
<organism evidence="4 5">
    <name type="scientific">Acinetobacter marinus</name>
    <dbReference type="NCBI Taxonomy" id="281375"/>
    <lineage>
        <taxon>Bacteria</taxon>
        <taxon>Pseudomonadati</taxon>
        <taxon>Pseudomonadota</taxon>
        <taxon>Gammaproteobacteria</taxon>
        <taxon>Moraxellales</taxon>
        <taxon>Moraxellaceae</taxon>
        <taxon>Acinetobacter</taxon>
    </lineage>
</organism>
<keyword evidence="2" id="KW-0378">Hydrolase</keyword>
<dbReference type="NCBIfam" id="TIGR00369">
    <property type="entry name" value="unchar_dom_1"/>
    <property type="match status" value="1"/>
</dbReference>
<keyword evidence="5" id="KW-1185">Reference proteome</keyword>
<name>A0A1G6HN27_9GAMM</name>
<reference evidence="5" key="1">
    <citation type="submission" date="2016-09" db="EMBL/GenBank/DDBJ databases">
        <authorList>
            <person name="Varghese N."/>
            <person name="Submissions S."/>
        </authorList>
    </citation>
    <scope>NUCLEOTIDE SEQUENCE [LARGE SCALE GENOMIC DNA]</scope>
    <source>
        <strain evidence="5">ANC 3699</strain>
    </source>
</reference>
<dbReference type="RefSeq" id="WP_092616933.1">
    <property type="nucleotide sequence ID" value="NZ_FMYK01000002.1"/>
</dbReference>
<dbReference type="AlphaFoldDB" id="A0A1G6HN27"/>
<dbReference type="EMBL" id="FMYK01000002">
    <property type="protein sequence ID" value="SDB94836.1"/>
    <property type="molecule type" value="Genomic_DNA"/>
</dbReference>
<dbReference type="Gene3D" id="3.10.129.10">
    <property type="entry name" value="Hotdog Thioesterase"/>
    <property type="match status" value="1"/>
</dbReference>
<dbReference type="Pfam" id="PF03061">
    <property type="entry name" value="4HBT"/>
    <property type="match status" value="1"/>
</dbReference>
<evidence type="ECO:0000313" key="5">
    <source>
        <dbReference type="Proteomes" id="UP000242317"/>
    </source>
</evidence>
<dbReference type="SUPFAM" id="SSF54637">
    <property type="entry name" value="Thioesterase/thiol ester dehydrase-isomerase"/>
    <property type="match status" value="1"/>
</dbReference>
<dbReference type="PANTHER" id="PTHR21660:SF1">
    <property type="entry name" value="ACYL-COENZYME A THIOESTERASE 13"/>
    <property type="match status" value="1"/>
</dbReference>
<gene>
    <name evidence="4" type="ORF">SAMN05421749_102358</name>
</gene>
<evidence type="ECO:0000313" key="4">
    <source>
        <dbReference type="EMBL" id="SDB94836.1"/>
    </source>
</evidence>
<proteinExistence type="inferred from homology"/>
<evidence type="ECO:0000256" key="1">
    <source>
        <dbReference type="ARBA" id="ARBA00008324"/>
    </source>
</evidence>
<dbReference type="InterPro" id="IPR029069">
    <property type="entry name" value="HotDog_dom_sf"/>
</dbReference>
<dbReference type="InterPro" id="IPR003736">
    <property type="entry name" value="PAAI_dom"/>
</dbReference>
<sequence>MNIENMTGLELMQAYMQGTFPPASISETIPMQLIEVEHGRAVFTAKADKRHTNPLGGVHGGFAATVLDSATGCASHTVIGAGEGYGTTDLNIKMCRPVPYDTKLIAEGKVINVGRNLIISEAYLKDEAGKIYAHATATNMIIRR</sequence>
<accession>A0A1G6HN27</accession>
<dbReference type="Proteomes" id="UP000242317">
    <property type="component" value="Unassembled WGS sequence"/>
</dbReference>
<feature type="domain" description="Thioesterase" evidence="3">
    <location>
        <begin position="56"/>
        <end position="130"/>
    </location>
</feature>
<comment type="similarity">
    <text evidence="1">Belongs to the thioesterase PaaI family.</text>
</comment>
<dbReference type="InterPro" id="IPR006683">
    <property type="entry name" value="Thioestr_dom"/>
</dbReference>
<evidence type="ECO:0000259" key="3">
    <source>
        <dbReference type="Pfam" id="PF03061"/>
    </source>
</evidence>
<dbReference type="PANTHER" id="PTHR21660">
    <property type="entry name" value="THIOESTERASE SUPERFAMILY MEMBER-RELATED"/>
    <property type="match status" value="1"/>
</dbReference>
<dbReference type="InterPro" id="IPR039298">
    <property type="entry name" value="ACOT13"/>
</dbReference>